<sequence>MIFRKLRKSKNPSNKCRIDENEGEIAANYTRDRRSNVDITEITYNELDIAAMREANMRYSEESRRRENRRRRRRARQQRSAPTPAPAPTPQPPSEPTPRDEYNTIDEEIPPYNVTLHKYLDRISFDPRFAPCLRINRRLVQSEGDLQTSIDDFNSFNLLPTSIDLWTISHIDDLEYDDMIPNLIQIEEDDNYDEFHTADIESFSSYDAVDRAIIYSLLESEFYNMVPTEPPTYSY</sequence>
<evidence type="ECO:0000256" key="1">
    <source>
        <dbReference type="SAM" id="MobiDB-lite"/>
    </source>
</evidence>
<feature type="compositionally biased region" description="Basic residues" evidence="1">
    <location>
        <begin position="66"/>
        <end position="77"/>
    </location>
</feature>
<proteinExistence type="predicted"/>
<organism evidence="2 3">
    <name type="scientific">[Candida] anglica</name>
    <dbReference type="NCBI Taxonomy" id="148631"/>
    <lineage>
        <taxon>Eukaryota</taxon>
        <taxon>Fungi</taxon>
        <taxon>Dikarya</taxon>
        <taxon>Ascomycota</taxon>
        <taxon>Saccharomycotina</taxon>
        <taxon>Pichiomycetes</taxon>
        <taxon>Debaryomycetaceae</taxon>
        <taxon>Kurtzmaniella</taxon>
    </lineage>
</organism>
<dbReference type="Proteomes" id="UP001497600">
    <property type="component" value="Chromosome G"/>
</dbReference>
<keyword evidence="3" id="KW-1185">Reference proteome</keyword>
<protein>
    <submittedName>
        <fullName evidence="2">Uncharacterized protein</fullName>
    </submittedName>
</protein>
<name>A0ABP0EMN6_9ASCO</name>
<reference evidence="2 3" key="1">
    <citation type="submission" date="2024-01" db="EMBL/GenBank/DDBJ databases">
        <authorList>
            <consortium name="Genoscope - CEA"/>
            <person name="William W."/>
        </authorList>
    </citation>
    <scope>NUCLEOTIDE SEQUENCE [LARGE SCALE GENOMIC DNA]</scope>
    <source>
        <strain evidence="2 3">29B2s-10</strain>
    </source>
</reference>
<accession>A0ABP0EMN6</accession>
<gene>
    <name evidence="2" type="ORF">CAAN4_G13410</name>
</gene>
<feature type="region of interest" description="Disordered" evidence="1">
    <location>
        <begin position="58"/>
        <end position="105"/>
    </location>
</feature>
<evidence type="ECO:0000313" key="3">
    <source>
        <dbReference type="Proteomes" id="UP001497600"/>
    </source>
</evidence>
<dbReference type="EMBL" id="OZ004259">
    <property type="protein sequence ID" value="CAK7918479.1"/>
    <property type="molecule type" value="Genomic_DNA"/>
</dbReference>
<evidence type="ECO:0000313" key="2">
    <source>
        <dbReference type="EMBL" id="CAK7918479.1"/>
    </source>
</evidence>
<feature type="compositionally biased region" description="Pro residues" evidence="1">
    <location>
        <begin position="83"/>
        <end position="96"/>
    </location>
</feature>